<sequence>MDRFLRAHFRHWPENNAVSSVYGGSMLDMDRIYLWSWDTRPFPEFPLKGDVWGDTPN</sequence>
<reference evidence="2 3" key="1">
    <citation type="submission" date="2017-07" db="EMBL/GenBank/DDBJ databases">
        <title>Phylogenetic study on the rhizospheric bacterium Ochrobactrum sp. A44.</title>
        <authorList>
            <person name="Krzyzanowska D.M."/>
            <person name="Ossowicki A."/>
            <person name="Rajewska M."/>
            <person name="Maciag T."/>
            <person name="Kaczynski Z."/>
            <person name="Czerwicka M."/>
            <person name="Jafra S."/>
        </authorList>
    </citation>
    <scope>NUCLEOTIDE SEQUENCE [LARGE SCALE GENOMIC DNA]</scope>
    <source>
        <strain evidence="2 3">PR17</strain>
    </source>
</reference>
<accession>A0A256F5U3</accession>
<dbReference type="EMBL" id="NNRK01000034">
    <property type="protein sequence ID" value="OYR10227.1"/>
    <property type="molecule type" value="Genomic_DNA"/>
</dbReference>
<protein>
    <submittedName>
        <fullName evidence="2">GTA TIM-barrel-like domain protein</fullName>
    </submittedName>
</protein>
<keyword evidence="3" id="KW-1185">Reference proteome</keyword>
<evidence type="ECO:0000259" key="1">
    <source>
        <dbReference type="Pfam" id="PF13547"/>
    </source>
</evidence>
<gene>
    <name evidence="2" type="ORF">CEV32_2664</name>
</gene>
<feature type="domain" description="GTA TIM-barrel-like" evidence="1">
    <location>
        <begin position="3"/>
        <end position="46"/>
    </location>
</feature>
<dbReference type="InterPro" id="IPR025195">
    <property type="entry name" value="GTA_TIM_dom"/>
</dbReference>
<proteinExistence type="predicted"/>
<evidence type="ECO:0000313" key="2">
    <source>
        <dbReference type="EMBL" id="OYR10227.1"/>
    </source>
</evidence>
<organism evidence="2 3">
    <name type="scientific">Brucella rhizosphaerae</name>
    <dbReference type="NCBI Taxonomy" id="571254"/>
    <lineage>
        <taxon>Bacteria</taxon>
        <taxon>Pseudomonadati</taxon>
        <taxon>Pseudomonadota</taxon>
        <taxon>Alphaproteobacteria</taxon>
        <taxon>Hyphomicrobiales</taxon>
        <taxon>Brucellaceae</taxon>
        <taxon>Brucella/Ochrobactrum group</taxon>
        <taxon>Brucella</taxon>
    </lineage>
</organism>
<dbReference type="Proteomes" id="UP000216345">
    <property type="component" value="Unassembled WGS sequence"/>
</dbReference>
<comment type="caution">
    <text evidence="2">The sequence shown here is derived from an EMBL/GenBank/DDBJ whole genome shotgun (WGS) entry which is preliminary data.</text>
</comment>
<evidence type="ECO:0000313" key="3">
    <source>
        <dbReference type="Proteomes" id="UP000216345"/>
    </source>
</evidence>
<dbReference type="AlphaFoldDB" id="A0A256F5U3"/>
<dbReference type="Pfam" id="PF13547">
    <property type="entry name" value="GTA_TIM"/>
    <property type="match status" value="1"/>
</dbReference>
<name>A0A256F5U3_9HYPH</name>